<dbReference type="PRINTS" id="PR00463">
    <property type="entry name" value="EP450I"/>
</dbReference>
<evidence type="ECO:0000256" key="1">
    <source>
        <dbReference type="ARBA" id="ARBA00010617"/>
    </source>
</evidence>
<dbReference type="PROSITE" id="PS00086">
    <property type="entry name" value="CYTOCHROME_P450"/>
    <property type="match status" value="1"/>
</dbReference>
<evidence type="ECO:0000256" key="6">
    <source>
        <dbReference type="ARBA" id="ARBA00023033"/>
    </source>
</evidence>
<evidence type="ECO:0000256" key="5">
    <source>
        <dbReference type="ARBA" id="ARBA00023004"/>
    </source>
</evidence>
<evidence type="ECO:0000313" key="10">
    <source>
        <dbReference type="EMBL" id="TWE21760.1"/>
    </source>
</evidence>
<organism evidence="10 11">
    <name type="scientific">Kitasatospora atroaurantiaca</name>
    <dbReference type="NCBI Taxonomy" id="285545"/>
    <lineage>
        <taxon>Bacteria</taxon>
        <taxon>Bacillati</taxon>
        <taxon>Actinomycetota</taxon>
        <taxon>Actinomycetes</taxon>
        <taxon>Kitasatosporales</taxon>
        <taxon>Streptomycetaceae</taxon>
        <taxon>Kitasatospora</taxon>
    </lineage>
</organism>
<dbReference type="Pfam" id="PF00067">
    <property type="entry name" value="p450"/>
    <property type="match status" value="1"/>
</dbReference>
<sequence>MPVPAVPAEAPGALPVVGHARQLLWQRLALLEELRRHGDVVAVRIGPVRLFVVNDPALAREMLGRRASEFGTSDQYRLMAQITGNGLLLSEGAFHRRQRRLILPAFNHAKVRGYADTMSRLAESWADGLSEGRRLSADEEFAALATEIVVRCLFSQGIDRRSTAEVVDGLPHLMRWVGSRGLDPTGLLARLPTPVNRRFRASIRTLNGIVRGAVAERRSSSGGGEEDLLSVLLQTRDAETGEPMADRQIHDEVMTLLTAGTETVSRTLAWTVHLLARHPEVRRRLHGEVDEVLAGRAASFEDLPRLPYTRQVLTETLRLYPSGYLLSRAAVADTVLGGHLLPAGSTVMFSPYAVHRDPALFAEPGRFDPGRWSPERADDVTPEAYLPFGLGPHGCIGEGFAWTEMTIVLATLAARWELCPASAKAVRPVPTFSLSCGRMLMTTRRRSPLSAVVQRTTSAPIRPAAPTN</sequence>
<dbReference type="InterPro" id="IPR036396">
    <property type="entry name" value="Cyt_P450_sf"/>
</dbReference>
<keyword evidence="5 7" id="KW-0408">Iron</keyword>
<comment type="caution">
    <text evidence="10">The sequence shown here is derived from an EMBL/GenBank/DDBJ whole genome shotgun (WGS) entry which is preliminary data.</text>
</comment>
<name>A0A561F1L4_9ACTN</name>
<keyword evidence="3 7" id="KW-0479">Metal-binding</keyword>
<dbReference type="InterPro" id="IPR002401">
    <property type="entry name" value="Cyt_P450_E_grp-I"/>
</dbReference>
<comment type="cofactor">
    <cofactor evidence="7">
        <name>heme</name>
        <dbReference type="ChEBI" id="CHEBI:30413"/>
    </cofactor>
</comment>
<dbReference type="PANTHER" id="PTHR24291:SF50">
    <property type="entry name" value="BIFUNCTIONAL ALBAFLAVENONE MONOOXYGENASE_TERPENE SYNTHASE"/>
    <property type="match status" value="1"/>
</dbReference>
<dbReference type="GO" id="GO:0020037">
    <property type="term" value="F:heme binding"/>
    <property type="evidence" value="ECO:0007669"/>
    <property type="project" value="InterPro"/>
</dbReference>
<evidence type="ECO:0000256" key="3">
    <source>
        <dbReference type="ARBA" id="ARBA00022723"/>
    </source>
</evidence>
<dbReference type="PRINTS" id="PR00385">
    <property type="entry name" value="P450"/>
</dbReference>
<protein>
    <submittedName>
        <fullName evidence="10">Cytochrome P450</fullName>
    </submittedName>
</protein>
<feature type="region of interest" description="Disordered" evidence="9">
    <location>
        <begin position="447"/>
        <end position="468"/>
    </location>
</feature>
<comment type="similarity">
    <text evidence="1 8">Belongs to the cytochrome P450 family.</text>
</comment>
<evidence type="ECO:0000256" key="2">
    <source>
        <dbReference type="ARBA" id="ARBA00022617"/>
    </source>
</evidence>
<keyword evidence="6 8" id="KW-0503">Monooxygenase</keyword>
<evidence type="ECO:0000256" key="9">
    <source>
        <dbReference type="SAM" id="MobiDB-lite"/>
    </source>
</evidence>
<keyword evidence="4 8" id="KW-0560">Oxidoreductase</keyword>
<dbReference type="InterPro" id="IPR050196">
    <property type="entry name" value="Cytochrome_P450_Monoox"/>
</dbReference>
<keyword evidence="11" id="KW-1185">Reference proteome</keyword>
<feature type="binding site" description="axial binding residue" evidence="7">
    <location>
        <position position="395"/>
    </location>
    <ligand>
        <name>heme</name>
        <dbReference type="ChEBI" id="CHEBI:30413"/>
    </ligand>
    <ligandPart>
        <name>Fe</name>
        <dbReference type="ChEBI" id="CHEBI:18248"/>
    </ligandPart>
</feature>
<keyword evidence="2 7" id="KW-0349">Heme</keyword>
<dbReference type="InterPro" id="IPR017972">
    <property type="entry name" value="Cyt_P450_CS"/>
</dbReference>
<proteinExistence type="inferred from homology"/>
<evidence type="ECO:0000256" key="8">
    <source>
        <dbReference type="RuleBase" id="RU000461"/>
    </source>
</evidence>
<accession>A0A561F1L4</accession>
<dbReference type="InterPro" id="IPR001128">
    <property type="entry name" value="Cyt_P450"/>
</dbReference>
<evidence type="ECO:0000256" key="4">
    <source>
        <dbReference type="ARBA" id="ARBA00023002"/>
    </source>
</evidence>
<dbReference type="SUPFAM" id="SSF48264">
    <property type="entry name" value="Cytochrome P450"/>
    <property type="match status" value="1"/>
</dbReference>
<evidence type="ECO:0000313" key="11">
    <source>
        <dbReference type="Proteomes" id="UP000318416"/>
    </source>
</evidence>
<dbReference type="OrthoDB" id="4746309at2"/>
<dbReference type="Gene3D" id="1.10.630.10">
    <property type="entry name" value="Cytochrome P450"/>
    <property type="match status" value="1"/>
</dbReference>
<dbReference type="GO" id="GO:0005506">
    <property type="term" value="F:iron ion binding"/>
    <property type="evidence" value="ECO:0007669"/>
    <property type="project" value="InterPro"/>
</dbReference>
<dbReference type="GO" id="GO:0016705">
    <property type="term" value="F:oxidoreductase activity, acting on paired donors, with incorporation or reduction of molecular oxygen"/>
    <property type="evidence" value="ECO:0007669"/>
    <property type="project" value="InterPro"/>
</dbReference>
<dbReference type="Proteomes" id="UP000318416">
    <property type="component" value="Unassembled WGS sequence"/>
</dbReference>
<evidence type="ECO:0000256" key="7">
    <source>
        <dbReference type="PIRSR" id="PIRSR602401-1"/>
    </source>
</evidence>
<dbReference type="GO" id="GO:0004497">
    <property type="term" value="F:monooxygenase activity"/>
    <property type="evidence" value="ECO:0007669"/>
    <property type="project" value="UniProtKB-KW"/>
</dbReference>
<dbReference type="PANTHER" id="PTHR24291">
    <property type="entry name" value="CYTOCHROME P450 FAMILY 4"/>
    <property type="match status" value="1"/>
</dbReference>
<dbReference type="EMBL" id="VIVR01000001">
    <property type="protein sequence ID" value="TWE21760.1"/>
    <property type="molecule type" value="Genomic_DNA"/>
</dbReference>
<dbReference type="AlphaFoldDB" id="A0A561F1L4"/>
<gene>
    <name evidence="10" type="ORF">FB465_6975</name>
</gene>
<reference evidence="10 11" key="1">
    <citation type="submission" date="2019-06" db="EMBL/GenBank/DDBJ databases">
        <title>Sequencing the genomes of 1000 actinobacteria strains.</title>
        <authorList>
            <person name="Klenk H.-P."/>
        </authorList>
    </citation>
    <scope>NUCLEOTIDE SEQUENCE [LARGE SCALE GENOMIC DNA]</scope>
    <source>
        <strain evidence="10 11">DSM 41649</strain>
    </source>
</reference>
<dbReference type="RefSeq" id="WP_145796871.1">
    <property type="nucleotide sequence ID" value="NZ_BAAABR010000078.1"/>
</dbReference>